<dbReference type="InterPro" id="IPR017452">
    <property type="entry name" value="GPCR_Rhodpsn_7TM"/>
</dbReference>
<proteinExistence type="inferred from homology"/>
<dbReference type="InterPro" id="IPR050185">
    <property type="entry name" value="Ub_carboxyl-term_hydrolase"/>
</dbReference>
<evidence type="ECO:0000256" key="4">
    <source>
        <dbReference type="ARBA" id="ARBA00012759"/>
    </source>
</evidence>
<name>A0A9P1N8S5_9PELO</name>
<dbReference type="Gene3D" id="3.90.70.10">
    <property type="entry name" value="Cysteine proteinases"/>
    <property type="match status" value="1"/>
</dbReference>
<dbReference type="PROSITE" id="PS00973">
    <property type="entry name" value="USP_2"/>
    <property type="match status" value="1"/>
</dbReference>
<dbReference type="CDD" id="cd02674">
    <property type="entry name" value="Peptidase_C19R"/>
    <property type="match status" value="1"/>
</dbReference>
<dbReference type="EC" id="3.4.19.12" evidence="4"/>
<feature type="region of interest" description="Disordered" evidence="8">
    <location>
        <begin position="638"/>
        <end position="657"/>
    </location>
</feature>
<reference evidence="12" key="1">
    <citation type="submission" date="2022-11" db="EMBL/GenBank/DDBJ databases">
        <authorList>
            <person name="Kikuchi T."/>
        </authorList>
    </citation>
    <scope>NUCLEOTIDE SEQUENCE</scope>
    <source>
        <strain evidence="12">PS1010</strain>
    </source>
</reference>
<comment type="similarity">
    <text evidence="3">Belongs to the peptidase C19 family.</text>
</comment>
<evidence type="ECO:0000256" key="8">
    <source>
        <dbReference type="SAM" id="MobiDB-lite"/>
    </source>
</evidence>
<dbReference type="OrthoDB" id="292964at2759"/>
<dbReference type="GO" id="GO:0016020">
    <property type="term" value="C:membrane"/>
    <property type="evidence" value="ECO:0007669"/>
    <property type="project" value="UniProtKB-SubCell"/>
</dbReference>
<dbReference type="InterPro" id="IPR001394">
    <property type="entry name" value="Peptidase_C19_UCH"/>
</dbReference>
<accession>A0A9P1N8S5</accession>
<feature type="transmembrane region" description="Helical" evidence="9">
    <location>
        <begin position="81"/>
        <end position="101"/>
    </location>
</feature>
<dbReference type="EMBL" id="CANHGI010000005">
    <property type="protein sequence ID" value="CAI5452336.1"/>
    <property type="molecule type" value="Genomic_DNA"/>
</dbReference>
<dbReference type="Gene3D" id="1.20.1070.10">
    <property type="entry name" value="Rhodopsin 7-helix transmembrane proteins"/>
    <property type="match status" value="1"/>
</dbReference>
<dbReference type="InterPro" id="IPR036873">
    <property type="entry name" value="Rhodanese-like_dom_sf"/>
</dbReference>
<protein>
    <recommendedName>
        <fullName evidence="4">ubiquitinyl hydrolase 1</fullName>
        <ecNumber evidence="4">3.4.19.12</ecNumber>
    </recommendedName>
</protein>
<comment type="caution">
    <text evidence="12">The sequence shown here is derived from an EMBL/GenBank/DDBJ whole genome shotgun (WGS) entry which is preliminary data.</text>
</comment>
<dbReference type="Pfam" id="PF00443">
    <property type="entry name" value="UCH"/>
    <property type="match status" value="1"/>
</dbReference>
<feature type="domain" description="G-protein coupled receptors family 1 profile" evidence="11">
    <location>
        <begin position="1"/>
        <end position="237"/>
    </location>
</feature>
<evidence type="ECO:0000256" key="3">
    <source>
        <dbReference type="ARBA" id="ARBA00009085"/>
    </source>
</evidence>
<feature type="region of interest" description="Disordered" evidence="8">
    <location>
        <begin position="779"/>
        <end position="803"/>
    </location>
</feature>
<feature type="transmembrane region" description="Helical" evidence="9">
    <location>
        <begin position="177"/>
        <end position="202"/>
    </location>
</feature>
<evidence type="ECO:0000256" key="2">
    <source>
        <dbReference type="ARBA" id="ARBA00004370"/>
    </source>
</evidence>
<evidence type="ECO:0000256" key="1">
    <source>
        <dbReference type="ARBA" id="ARBA00000707"/>
    </source>
</evidence>
<evidence type="ECO:0000256" key="7">
    <source>
        <dbReference type="ARBA" id="ARBA00023136"/>
    </source>
</evidence>
<dbReference type="PROSITE" id="PS00972">
    <property type="entry name" value="USP_1"/>
    <property type="match status" value="1"/>
</dbReference>
<dbReference type="SUPFAM" id="SSF54001">
    <property type="entry name" value="Cysteine proteinases"/>
    <property type="match status" value="1"/>
</dbReference>
<dbReference type="FunFam" id="1.20.1070.10:FF:000478">
    <property type="entry name" value="DihydroCaffeic Acid Receptor"/>
    <property type="match status" value="1"/>
</dbReference>
<evidence type="ECO:0000313" key="12">
    <source>
        <dbReference type="EMBL" id="CAI5452336.1"/>
    </source>
</evidence>
<comment type="subcellular location">
    <subcellularLocation>
        <location evidence="2">Membrane</location>
    </subcellularLocation>
</comment>
<evidence type="ECO:0000256" key="5">
    <source>
        <dbReference type="ARBA" id="ARBA00022692"/>
    </source>
</evidence>
<feature type="compositionally biased region" description="Polar residues" evidence="8">
    <location>
        <begin position="266"/>
        <end position="298"/>
    </location>
</feature>
<dbReference type="AlphaFoldDB" id="A0A9P1N8S5"/>
<gene>
    <name evidence="12" type="ORF">CAMP_LOCUS14973</name>
</gene>
<keyword evidence="13" id="KW-1185">Reference proteome</keyword>
<dbReference type="GO" id="GO:0004843">
    <property type="term" value="F:cysteine-type deubiquitinase activity"/>
    <property type="evidence" value="ECO:0007669"/>
    <property type="project" value="UniProtKB-EC"/>
</dbReference>
<organism evidence="12 13">
    <name type="scientific">Caenorhabditis angaria</name>
    <dbReference type="NCBI Taxonomy" id="860376"/>
    <lineage>
        <taxon>Eukaryota</taxon>
        <taxon>Metazoa</taxon>
        <taxon>Ecdysozoa</taxon>
        <taxon>Nematoda</taxon>
        <taxon>Chromadorea</taxon>
        <taxon>Rhabditida</taxon>
        <taxon>Rhabditina</taxon>
        <taxon>Rhabditomorpha</taxon>
        <taxon>Rhabditoidea</taxon>
        <taxon>Rhabditidae</taxon>
        <taxon>Peloderinae</taxon>
        <taxon>Caenorhabditis</taxon>
    </lineage>
</organism>
<evidence type="ECO:0000259" key="10">
    <source>
        <dbReference type="PROSITE" id="PS50235"/>
    </source>
</evidence>
<dbReference type="Gene3D" id="3.40.250.10">
    <property type="entry name" value="Rhodanese-like domain"/>
    <property type="match status" value="1"/>
</dbReference>
<dbReference type="PANTHER" id="PTHR21646">
    <property type="entry name" value="UBIQUITIN CARBOXYL-TERMINAL HYDROLASE"/>
    <property type="match status" value="1"/>
</dbReference>
<dbReference type="Gene3D" id="1.20.58.80">
    <property type="entry name" value="Phosphotransferase system, lactose/cellobiose-type IIA subunit"/>
    <property type="match status" value="1"/>
</dbReference>
<feature type="transmembrane region" description="Helical" evidence="9">
    <location>
        <begin position="39"/>
        <end position="60"/>
    </location>
</feature>
<dbReference type="SUPFAM" id="SSF140856">
    <property type="entry name" value="USP8 N-terminal domain-like"/>
    <property type="match status" value="1"/>
</dbReference>
<keyword evidence="6 9" id="KW-1133">Transmembrane helix</keyword>
<dbReference type="Proteomes" id="UP001152747">
    <property type="component" value="Unassembled WGS sequence"/>
</dbReference>
<evidence type="ECO:0000256" key="9">
    <source>
        <dbReference type="SAM" id="Phobius"/>
    </source>
</evidence>
<dbReference type="InterPro" id="IPR028889">
    <property type="entry name" value="USP"/>
</dbReference>
<dbReference type="SUPFAM" id="SSF52821">
    <property type="entry name" value="Rhodanese/Cell cycle control phosphatase"/>
    <property type="match status" value="1"/>
</dbReference>
<feature type="transmembrane region" description="Helical" evidence="9">
    <location>
        <begin position="128"/>
        <end position="147"/>
    </location>
</feature>
<sequence length="1173" mass="132498">MNRAIGDLLTCLSALACCSYTLSWHDINRDMVTVFESFLIGSFWSALVSYCSLSMLKLFAVWKPFHYRKWFTMKRCVNLMIISWVIFVLMISYTLGISALVKIPELSAWSGCKAETCLKNMYRSRNVLTASTYFFTLSVFFVTVFFIRKAQSFSNSFKKKPEDGGRIRMVRFPLWKLALNVGTFAVLNVPYVIWCLCLIYLVHNPCFFQRNYSEMMRILGFVRTSLVIRCIVDPILAFFTDFQIRRGLFEIFGIQRKVGDNRDPAYNSSSSDTLRANSTIHRANRSQTATTIASSQPSAKMAPHSASYADAMDSSGLDCSSIEELQSKCSIPRELSTKLERQSCEYVYSSMKKFIKSAQSSRGEQEKQYKDYMKAAELAEIIRKNKKFQTFISENATKLMFYADFQECVKNMSELQTLLIRKYDAIKLRKDTIGRANSSENSVPTENNVRKITFTISPISLIRMMETDSVKKSAIIFDYREDKSERILYGNENLITVIQIPYEIIDNSMIFTKMRQSLDVGQRSLLQRLPNYDYVVLMEDETPELKNGQPIAGTKASIMMKALTEYIGSDFRTKETPIFMEGGFRKWKLQYPTYTISEITPSPRFSFHRDELDDVIQNYRNNDINSLSDISYVDLSAIPPKPSTTSNSNLEDEHKKKLLKDSTNIRENRENGKGDTIVARPGIGIPLTGVQKPFQPPPSSTTQIPPSIPLERPGGPIFGPAPKIPQRPGQPVHPQIPNIPPSIPDRSIKPSSNAIIVGGKHDFGSLPNYGDMKSRPNSASIGNTIRKPPQLDRSSKPSLVTPESENAFRTIYNKMLLTIANGGTKRSDPAPGITGLYNMGNTCFMSATLQCLFQTPGLVDVFTLNHFVSNINPKNKMGTKGVISSVFSALVDCIWGGHFQAIRPQRFLQLFAEEVNASLADGQQHDASEFQLFLLDALHEDTNQVVNRISFEQNYKGGTNIASDASDFINRNRQFAYSPVNKIFSVLQVSELTCCNCHVSSATFEDNTLISVELTQQNASGSFSLDTCLKSHFSDTKLDGDSRWNCPKCKSAQAAIRRTRLWTLPSVLVIHLKRFSLSNGEYVKNTQPVQFDISRFDPSCCLHQNAPRDQKSTYRLYGVTNHSGRLNSGHYTAMASHLKSDKWLKFDDESVSSTDVSQIDNRAAYILFYKKMS</sequence>
<dbReference type="PROSITE" id="PS50262">
    <property type="entry name" value="G_PROTEIN_RECEP_F1_2"/>
    <property type="match status" value="1"/>
</dbReference>
<dbReference type="InterPro" id="IPR018200">
    <property type="entry name" value="USP_CS"/>
</dbReference>
<feature type="domain" description="USP" evidence="10">
    <location>
        <begin position="834"/>
        <end position="1172"/>
    </location>
</feature>
<dbReference type="PROSITE" id="PS50235">
    <property type="entry name" value="USP_3"/>
    <property type="match status" value="1"/>
</dbReference>
<feature type="region of interest" description="Disordered" evidence="8">
    <location>
        <begin position="264"/>
        <end position="300"/>
    </location>
</feature>
<keyword evidence="5 9" id="KW-0812">Transmembrane</keyword>
<dbReference type="SUPFAM" id="SSF81321">
    <property type="entry name" value="Family A G protein-coupled receptor-like"/>
    <property type="match status" value="1"/>
</dbReference>
<dbReference type="InterPro" id="IPR038765">
    <property type="entry name" value="Papain-like_cys_pep_sf"/>
</dbReference>
<comment type="catalytic activity">
    <reaction evidence="1">
        <text>Thiol-dependent hydrolysis of ester, thioester, amide, peptide and isopeptide bonds formed by the C-terminal Gly of ubiquitin (a 76-residue protein attached to proteins as an intracellular targeting signal).</text>
        <dbReference type="EC" id="3.4.19.12"/>
    </reaction>
</comment>
<keyword evidence="7 9" id="KW-0472">Membrane</keyword>
<evidence type="ECO:0000313" key="13">
    <source>
        <dbReference type="Proteomes" id="UP001152747"/>
    </source>
</evidence>
<dbReference type="GO" id="GO:0016579">
    <property type="term" value="P:protein deubiquitination"/>
    <property type="evidence" value="ECO:0007669"/>
    <property type="project" value="InterPro"/>
</dbReference>
<dbReference type="PANTHER" id="PTHR21646:SF91">
    <property type="entry name" value="USP DOMAIN-CONTAINING PROTEIN"/>
    <property type="match status" value="1"/>
</dbReference>
<evidence type="ECO:0000256" key="6">
    <source>
        <dbReference type="ARBA" id="ARBA00022989"/>
    </source>
</evidence>
<dbReference type="CDD" id="cd00637">
    <property type="entry name" value="7tm_classA_rhodopsin-like"/>
    <property type="match status" value="1"/>
</dbReference>
<evidence type="ECO:0000259" key="11">
    <source>
        <dbReference type="PROSITE" id="PS50262"/>
    </source>
</evidence>